<evidence type="ECO:0008006" key="3">
    <source>
        <dbReference type="Google" id="ProtNLM"/>
    </source>
</evidence>
<dbReference type="Proteomes" id="UP000286045">
    <property type="component" value="Unassembled WGS sequence"/>
</dbReference>
<evidence type="ECO:0000313" key="2">
    <source>
        <dbReference type="Proteomes" id="UP000286045"/>
    </source>
</evidence>
<evidence type="ECO:0000313" key="1">
    <source>
        <dbReference type="EMBL" id="RWA03158.1"/>
    </source>
</evidence>
<reference evidence="1 2" key="1">
    <citation type="submission" date="2018-12" db="EMBL/GenBank/DDBJ databases">
        <title>Draft genome sequence of Xylaria grammica IHI A82.</title>
        <authorList>
            <person name="Buettner E."/>
            <person name="Kellner H."/>
        </authorList>
    </citation>
    <scope>NUCLEOTIDE SEQUENCE [LARGE SCALE GENOMIC DNA]</scope>
    <source>
        <strain evidence="1 2">IHI A82</strain>
    </source>
</reference>
<dbReference type="Gene3D" id="3.40.50.300">
    <property type="entry name" value="P-loop containing nucleotide triphosphate hydrolases"/>
    <property type="match status" value="1"/>
</dbReference>
<organism evidence="1 2">
    <name type="scientific">Xylaria grammica</name>
    <dbReference type="NCBI Taxonomy" id="363999"/>
    <lineage>
        <taxon>Eukaryota</taxon>
        <taxon>Fungi</taxon>
        <taxon>Dikarya</taxon>
        <taxon>Ascomycota</taxon>
        <taxon>Pezizomycotina</taxon>
        <taxon>Sordariomycetes</taxon>
        <taxon>Xylariomycetidae</taxon>
        <taxon>Xylariales</taxon>
        <taxon>Xylariaceae</taxon>
        <taxon>Xylaria</taxon>
    </lineage>
</organism>
<proteinExistence type="predicted"/>
<dbReference type="EMBL" id="RYZI01000914">
    <property type="protein sequence ID" value="RWA03158.1"/>
    <property type="molecule type" value="Genomic_DNA"/>
</dbReference>
<keyword evidence="2" id="KW-1185">Reference proteome</keyword>
<dbReference type="Pfam" id="PF13207">
    <property type="entry name" value="AAA_17"/>
    <property type="match status" value="1"/>
</dbReference>
<accession>A0A439CLX3</accession>
<dbReference type="SUPFAM" id="SSF52540">
    <property type="entry name" value="P-loop containing nucleoside triphosphate hydrolases"/>
    <property type="match status" value="1"/>
</dbReference>
<protein>
    <recommendedName>
        <fullName evidence="3">Adenylate kinase active site lid domain-containing protein</fullName>
    </recommendedName>
</protein>
<dbReference type="STRING" id="363999.A0A439CLX3"/>
<comment type="caution">
    <text evidence="1">The sequence shown here is derived from an EMBL/GenBank/DDBJ whole genome shotgun (WGS) entry which is preliminary data.</text>
</comment>
<dbReference type="InterPro" id="IPR027417">
    <property type="entry name" value="P-loop_NTPase"/>
</dbReference>
<feature type="non-terminal residue" evidence="1">
    <location>
        <position position="118"/>
    </location>
</feature>
<name>A0A439CLX3_9PEZI</name>
<gene>
    <name evidence="1" type="ORF">EKO27_g11947</name>
</gene>
<dbReference type="AlphaFoldDB" id="A0A439CLX3"/>
<sequence length="118" mass="13001">MELLHAFCSRGIFKVGLYDLISRLFSRSLAIFKETTSDDPSGSTDWGDNPPLIIFILGPPGAGKDTHSKRLRRDFPGLTHLSYGEMLRYQASIPASWVSTFPRATASTETPCCPPPTL</sequence>